<keyword evidence="2" id="KW-1185">Reference proteome</keyword>
<comment type="caution">
    <text evidence="1">The sequence shown here is derived from an EMBL/GenBank/DDBJ whole genome shotgun (WGS) entry which is preliminary data.</text>
</comment>
<accession>A0A834J954</accession>
<proteinExistence type="predicted"/>
<dbReference type="Proteomes" id="UP000614350">
    <property type="component" value="Unassembled WGS sequence"/>
</dbReference>
<name>A0A834J954_VESVU</name>
<reference evidence="1" key="1">
    <citation type="journal article" date="2020" name="G3 (Bethesda)">
        <title>High-Quality Assemblies for Three Invasive Social Wasps from the &lt;i&gt;Vespula&lt;/i&gt; Genus.</title>
        <authorList>
            <person name="Harrop T.W.R."/>
            <person name="Guhlin J."/>
            <person name="McLaughlin G.M."/>
            <person name="Permina E."/>
            <person name="Stockwell P."/>
            <person name="Gilligan J."/>
            <person name="Le Lec M.F."/>
            <person name="Gruber M.A.M."/>
            <person name="Quinn O."/>
            <person name="Lovegrove M."/>
            <person name="Duncan E.J."/>
            <person name="Remnant E.J."/>
            <person name="Van Eeckhoven J."/>
            <person name="Graham B."/>
            <person name="Knapp R.A."/>
            <person name="Langford K.W."/>
            <person name="Kronenberg Z."/>
            <person name="Press M.O."/>
            <person name="Eacker S.M."/>
            <person name="Wilson-Rankin E.E."/>
            <person name="Purcell J."/>
            <person name="Lester P.J."/>
            <person name="Dearden P.K."/>
        </authorList>
    </citation>
    <scope>NUCLEOTIDE SEQUENCE</scope>
    <source>
        <strain evidence="1">Marl-1</strain>
    </source>
</reference>
<gene>
    <name evidence="1" type="ORF">HZH66_013259</name>
</gene>
<dbReference type="EMBL" id="JACSEA010000018">
    <property type="protein sequence ID" value="KAF7382857.1"/>
    <property type="molecule type" value="Genomic_DNA"/>
</dbReference>
<sequence>MDRLRDSETSRPTILNGRRMRGASLARIRGQCIPRDESINTSGRYQVGDLGGMSKRAALPCLTVDTNTYYQIEPHDTNVSIATGYSLEVLTSSMCPWLIILPKSPSIRSSCSLCD</sequence>
<organism evidence="1 2">
    <name type="scientific">Vespula vulgaris</name>
    <name type="common">Yellow jacket</name>
    <name type="synonym">Wasp</name>
    <dbReference type="NCBI Taxonomy" id="7454"/>
    <lineage>
        <taxon>Eukaryota</taxon>
        <taxon>Metazoa</taxon>
        <taxon>Ecdysozoa</taxon>
        <taxon>Arthropoda</taxon>
        <taxon>Hexapoda</taxon>
        <taxon>Insecta</taxon>
        <taxon>Pterygota</taxon>
        <taxon>Neoptera</taxon>
        <taxon>Endopterygota</taxon>
        <taxon>Hymenoptera</taxon>
        <taxon>Apocrita</taxon>
        <taxon>Aculeata</taxon>
        <taxon>Vespoidea</taxon>
        <taxon>Vespidae</taxon>
        <taxon>Vespinae</taxon>
        <taxon>Vespula</taxon>
    </lineage>
</organism>
<evidence type="ECO:0000313" key="1">
    <source>
        <dbReference type="EMBL" id="KAF7382857.1"/>
    </source>
</evidence>
<dbReference type="AlphaFoldDB" id="A0A834J954"/>
<evidence type="ECO:0000313" key="2">
    <source>
        <dbReference type="Proteomes" id="UP000614350"/>
    </source>
</evidence>
<protein>
    <submittedName>
        <fullName evidence="1">Uncharacterized protein</fullName>
    </submittedName>
</protein>